<organism evidence="1">
    <name type="scientific">marine sediment metagenome</name>
    <dbReference type="NCBI Taxonomy" id="412755"/>
    <lineage>
        <taxon>unclassified sequences</taxon>
        <taxon>metagenomes</taxon>
        <taxon>ecological metagenomes</taxon>
    </lineage>
</organism>
<name>A0A0F9VN62_9ZZZZ</name>
<proteinExistence type="predicted"/>
<gene>
    <name evidence="1" type="ORF">LCGC14_0386600</name>
</gene>
<accession>A0A0F9VN62</accession>
<comment type="caution">
    <text evidence="1">The sequence shown here is derived from an EMBL/GenBank/DDBJ whole genome shotgun (WGS) entry which is preliminary data.</text>
</comment>
<evidence type="ECO:0000313" key="1">
    <source>
        <dbReference type="EMBL" id="KKN74911.1"/>
    </source>
</evidence>
<dbReference type="EMBL" id="LAZR01000319">
    <property type="protein sequence ID" value="KKN74911.1"/>
    <property type="molecule type" value="Genomic_DNA"/>
</dbReference>
<protein>
    <submittedName>
        <fullName evidence="1">Uncharacterized protein</fullName>
    </submittedName>
</protein>
<sequence length="64" mass="7117">MFLVNSPHCYRLNLLNIPPMGTDTPHPPGVIDTSRLYRFSFDIAILGRPGKMVPKPLDKPSNIG</sequence>
<dbReference type="AlphaFoldDB" id="A0A0F9VN62"/>
<reference evidence="1" key="1">
    <citation type="journal article" date="2015" name="Nature">
        <title>Complex archaea that bridge the gap between prokaryotes and eukaryotes.</title>
        <authorList>
            <person name="Spang A."/>
            <person name="Saw J.H."/>
            <person name="Jorgensen S.L."/>
            <person name="Zaremba-Niedzwiedzka K."/>
            <person name="Martijn J."/>
            <person name="Lind A.E."/>
            <person name="van Eijk R."/>
            <person name="Schleper C."/>
            <person name="Guy L."/>
            <person name="Ettema T.J."/>
        </authorList>
    </citation>
    <scope>NUCLEOTIDE SEQUENCE</scope>
</reference>